<keyword evidence="2" id="KW-0732">Signal</keyword>
<name>A0AAE0FGQ6_9CHLO</name>
<evidence type="ECO:0000313" key="4">
    <source>
        <dbReference type="Proteomes" id="UP001190700"/>
    </source>
</evidence>
<keyword evidence="4" id="KW-1185">Reference proteome</keyword>
<dbReference type="AlphaFoldDB" id="A0AAE0FGQ6"/>
<reference evidence="3 4" key="1">
    <citation type="journal article" date="2015" name="Genome Biol. Evol.">
        <title>Comparative Genomics of a Bacterivorous Green Alga Reveals Evolutionary Causalities and Consequences of Phago-Mixotrophic Mode of Nutrition.</title>
        <authorList>
            <person name="Burns J.A."/>
            <person name="Paasch A."/>
            <person name="Narechania A."/>
            <person name="Kim E."/>
        </authorList>
    </citation>
    <scope>NUCLEOTIDE SEQUENCE [LARGE SCALE GENOMIC DNA]</scope>
    <source>
        <strain evidence="3 4">PLY_AMNH</strain>
    </source>
</reference>
<sequence>MAAAYAVQSVLISLLLLPSDTAAGVPDSFVGRYFELITGGTCATIGCSTVDAVGEYNKFESCGIAAQILGYRAGQRARSKNNAGNVFGCGYKPSNNRVLFNNKGANQPASQYWNGICDCSPSDVSAGYTRIGGGYGTTASGDTKCMWAAANSVTTAQCLALCDTTPDCFAYTVDHTERYGSYCVLHPTSSCTAPDSSFTVADINHGPWHDVSTLTNSSNWPAQTYKKSTATKRYSTFGAGHKPCSGEGTRLSSNLNHNLNQVKCALKCDKLAGCNGFAWNSANNACYLKEHDCDPSSCAWDRKAGDDANWNWFFSCGDPRLTSARVLESERTWPQLQSFALPSQCQQWKRSQPVSGHRSTISAGPDVSRPCGATGKQPPSPMEPEIPGSDADGLAPLLTVLPTPPDL</sequence>
<comment type="caution">
    <text evidence="3">The sequence shown here is derived from an EMBL/GenBank/DDBJ whole genome shotgun (WGS) entry which is preliminary data.</text>
</comment>
<accession>A0AAE0FGQ6</accession>
<dbReference type="Proteomes" id="UP001190700">
    <property type="component" value="Unassembled WGS sequence"/>
</dbReference>
<evidence type="ECO:0008006" key="5">
    <source>
        <dbReference type="Google" id="ProtNLM"/>
    </source>
</evidence>
<feature type="region of interest" description="Disordered" evidence="1">
    <location>
        <begin position="352"/>
        <end position="407"/>
    </location>
</feature>
<feature type="chain" id="PRO_5042067867" description="Apple domain-containing protein" evidence="2">
    <location>
        <begin position="24"/>
        <end position="407"/>
    </location>
</feature>
<evidence type="ECO:0000313" key="3">
    <source>
        <dbReference type="EMBL" id="KAK3259537.1"/>
    </source>
</evidence>
<dbReference type="EMBL" id="LGRX02018657">
    <property type="protein sequence ID" value="KAK3259537.1"/>
    <property type="molecule type" value="Genomic_DNA"/>
</dbReference>
<feature type="compositionally biased region" description="Polar residues" evidence="1">
    <location>
        <begin position="352"/>
        <end position="362"/>
    </location>
</feature>
<feature type="signal peptide" evidence="2">
    <location>
        <begin position="1"/>
        <end position="23"/>
    </location>
</feature>
<evidence type="ECO:0000256" key="2">
    <source>
        <dbReference type="SAM" id="SignalP"/>
    </source>
</evidence>
<gene>
    <name evidence="3" type="ORF">CYMTET_31468</name>
</gene>
<organism evidence="3 4">
    <name type="scientific">Cymbomonas tetramitiformis</name>
    <dbReference type="NCBI Taxonomy" id="36881"/>
    <lineage>
        <taxon>Eukaryota</taxon>
        <taxon>Viridiplantae</taxon>
        <taxon>Chlorophyta</taxon>
        <taxon>Pyramimonadophyceae</taxon>
        <taxon>Pyramimonadales</taxon>
        <taxon>Pyramimonadaceae</taxon>
        <taxon>Cymbomonas</taxon>
    </lineage>
</organism>
<protein>
    <recommendedName>
        <fullName evidence="5">Apple domain-containing protein</fullName>
    </recommendedName>
</protein>
<proteinExistence type="predicted"/>
<evidence type="ECO:0000256" key="1">
    <source>
        <dbReference type="SAM" id="MobiDB-lite"/>
    </source>
</evidence>